<dbReference type="Proteomes" id="UP001276854">
    <property type="component" value="Unassembled WGS sequence"/>
</dbReference>
<accession>A0ABU4GEM7</accession>
<dbReference type="InterPro" id="IPR027417">
    <property type="entry name" value="P-loop_NTPase"/>
</dbReference>
<evidence type="ECO:0000313" key="2">
    <source>
        <dbReference type="Proteomes" id="UP001276854"/>
    </source>
</evidence>
<comment type="caution">
    <text evidence="1">The sequence shown here is derived from an EMBL/GenBank/DDBJ whole genome shotgun (WGS) entry which is preliminary data.</text>
</comment>
<keyword evidence="2" id="KW-1185">Reference proteome</keyword>
<evidence type="ECO:0008006" key="3">
    <source>
        <dbReference type="Google" id="ProtNLM"/>
    </source>
</evidence>
<dbReference type="SUPFAM" id="SSF52540">
    <property type="entry name" value="P-loop containing nucleoside triphosphate hydrolases"/>
    <property type="match status" value="1"/>
</dbReference>
<reference evidence="1 2" key="1">
    <citation type="submission" date="2023-10" db="EMBL/GenBank/DDBJ databases">
        <title>A novel Glycoside Hydrolase 43-Like Enzyme from Clostrdium boliviensis is an Endo-xylanase, and a Candidate for Xylooligosaccharides Production from Different Xylan Substrates.</title>
        <authorList>
            <person name="Alvarez M.T."/>
            <person name="Rocabado-Villegas L.R."/>
            <person name="Salas-Veizaga D.M."/>
            <person name="Linares-Pasten J.A."/>
            <person name="Gudmundsdottir E.E."/>
            <person name="Hreggvidsson G.O."/>
            <person name="Adlercreutz P."/>
            <person name="Nordberg Karlsson E."/>
        </authorList>
    </citation>
    <scope>NUCLEOTIDE SEQUENCE [LARGE SCALE GENOMIC DNA]</scope>
    <source>
        <strain evidence="1 2">E-1</strain>
    </source>
</reference>
<dbReference type="Gene3D" id="3.40.50.300">
    <property type="entry name" value="P-loop containing nucleotide triphosphate hydrolases"/>
    <property type="match status" value="1"/>
</dbReference>
<proteinExistence type="predicted"/>
<gene>
    <name evidence="1" type="ORF">RZO55_00510</name>
</gene>
<evidence type="ECO:0000313" key="1">
    <source>
        <dbReference type="EMBL" id="MDW2796067.1"/>
    </source>
</evidence>
<name>A0ABU4GEM7_9CLOT</name>
<protein>
    <recommendedName>
        <fullName evidence="3">ATP-binding cassette domain-containing protein</fullName>
    </recommendedName>
</protein>
<sequence length="54" mass="6357">MTNEDVVNACKTVGLHHFIMTLPNWYDTILNDKESLSEGQKQLITIGNERRRYY</sequence>
<dbReference type="EMBL" id="JAWONS010000011">
    <property type="protein sequence ID" value="MDW2796067.1"/>
    <property type="molecule type" value="Genomic_DNA"/>
</dbReference>
<organism evidence="1 2">
    <name type="scientific">Clostridium boliviensis</name>
    <dbReference type="NCBI Taxonomy" id="318465"/>
    <lineage>
        <taxon>Bacteria</taxon>
        <taxon>Bacillati</taxon>
        <taxon>Bacillota</taxon>
        <taxon>Clostridia</taxon>
        <taxon>Eubacteriales</taxon>
        <taxon>Clostridiaceae</taxon>
        <taxon>Clostridium</taxon>
    </lineage>
</organism>